<dbReference type="GO" id="GO:0016787">
    <property type="term" value="F:hydrolase activity"/>
    <property type="evidence" value="ECO:0007669"/>
    <property type="project" value="UniProtKB-KW"/>
</dbReference>
<comment type="similarity">
    <text evidence="1">Belongs to the metallo-beta-lactamase superfamily. Class-B beta-lactamase family.</text>
</comment>
<dbReference type="AlphaFoldDB" id="A0A5C7EUU2"/>
<dbReference type="InterPro" id="IPR030829">
    <property type="entry name" value="SoxH-rel_PQQ_2"/>
</dbReference>
<dbReference type="InParanoid" id="A0A5C7EUU2"/>
<dbReference type="InterPro" id="IPR050855">
    <property type="entry name" value="NDM-1-like"/>
</dbReference>
<dbReference type="Proteomes" id="UP000321201">
    <property type="component" value="Unassembled WGS sequence"/>
</dbReference>
<keyword evidence="5" id="KW-1185">Reference proteome</keyword>
<evidence type="ECO:0000259" key="3">
    <source>
        <dbReference type="SMART" id="SM00849"/>
    </source>
</evidence>
<dbReference type="Pfam" id="PF00753">
    <property type="entry name" value="Lactamase_B"/>
    <property type="match status" value="1"/>
</dbReference>
<comment type="caution">
    <text evidence="4">The sequence shown here is derived from an EMBL/GenBank/DDBJ whole genome shotgun (WGS) entry which is preliminary data.</text>
</comment>
<dbReference type="NCBIfam" id="TIGR04559">
    <property type="entry name" value="SoxH_rel_PQQ_2"/>
    <property type="match status" value="1"/>
</dbReference>
<keyword evidence="4" id="KW-0378">Hydrolase</keyword>
<gene>
    <name evidence="4" type="ORF">FR698_04855</name>
</gene>
<feature type="chain" id="PRO_5022705277" evidence="2">
    <location>
        <begin position="21"/>
        <end position="305"/>
    </location>
</feature>
<dbReference type="SUPFAM" id="SSF56281">
    <property type="entry name" value="Metallo-hydrolase/oxidoreductase"/>
    <property type="match status" value="1"/>
</dbReference>
<reference evidence="4 5" key="1">
    <citation type="submission" date="2019-08" db="EMBL/GenBank/DDBJ databases">
        <title>Pelomicrobium methylotrophicum gen. nov., sp. nov. a moderately thermophilic, facultatively anaerobic, lithoautotrophic and methylotrophic bacterium isolated from a terrestrial mud volcano.</title>
        <authorList>
            <person name="Slobodkina G.B."/>
            <person name="Merkel A.Y."/>
            <person name="Slobodkin A.I."/>
        </authorList>
    </citation>
    <scope>NUCLEOTIDE SEQUENCE [LARGE SCALE GENOMIC DNA]</scope>
    <source>
        <strain evidence="4 5">SM250</strain>
    </source>
</reference>
<proteinExistence type="inferred from homology"/>
<dbReference type="InterPro" id="IPR001279">
    <property type="entry name" value="Metallo-B-lactamas"/>
</dbReference>
<dbReference type="Gene3D" id="3.60.15.10">
    <property type="entry name" value="Ribonuclease Z/Hydroxyacylglutathione hydrolase-like"/>
    <property type="match status" value="1"/>
</dbReference>
<name>A0A5C7EUU2_9PROT</name>
<evidence type="ECO:0000313" key="5">
    <source>
        <dbReference type="Proteomes" id="UP000321201"/>
    </source>
</evidence>
<dbReference type="RefSeq" id="WP_147799059.1">
    <property type="nucleotide sequence ID" value="NZ_VPFL01000005.1"/>
</dbReference>
<evidence type="ECO:0000256" key="2">
    <source>
        <dbReference type="SAM" id="SignalP"/>
    </source>
</evidence>
<dbReference type="PANTHER" id="PTHR42951">
    <property type="entry name" value="METALLO-BETA-LACTAMASE DOMAIN-CONTAINING"/>
    <property type="match status" value="1"/>
</dbReference>
<feature type="signal peptide" evidence="2">
    <location>
        <begin position="1"/>
        <end position="20"/>
    </location>
</feature>
<keyword evidence="2" id="KW-0732">Signal</keyword>
<sequence>MGKRVALALLAALAAAGAAAAPLPVQEVAPGVYVHAGVHEDASRANLGAIANLGFLVGSRCVAVVDTGGSPAVGAALREAVKAKTSLPICYVINTHVHPDHLLGNAAFAQDNPQFVGHARLPAALAARGRPYLAALARTLGAAASATELIPPGITVQDTLTLDLGERVLHLRAWPTAHTDNDLTVFDGKTGTLWLGDLLFVERVPAIDGSARGWLEVMRTLRTLPAKVVVPGHGPATVPWPAALQDQERYLTTLIRETRRALKNRETLQQAIASAGRSEKARWRLFDLYHARNVTAAYTELEWED</sequence>
<dbReference type="OrthoDB" id="420651at2"/>
<accession>A0A5C7EUU2</accession>
<dbReference type="GO" id="GO:0017001">
    <property type="term" value="P:antibiotic catabolic process"/>
    <property type="evidence" value="ECO:0007669"/>
    <property type="project" value="UniProtKB-ARBA"/>
</dbReference>
<dbReference type="EMBL" id="VPFL01000005">
    <property type="protein sequence ID" value="TXF12567.1"/>
    <property type="molecule type" value="Genomic_DNA"/>
</dbReference>
<dbReference type="CDD" id="cd16282">
    <property type="entry name" value="metallo-hydrolase-like_MBL-fold"/>
    <property type="match status" value="1"/>
</dbReference>
<evidence type="ECO:0000256" key="1">
    <source>
        <dbReference type="ARBA" id="ARBA00005250"/>
    </source>
</evidence>
<dbReference type="InterPro" id="IPR036866">
    <property type="entry name" value="RibonucZ/Hydroxyglut_hydro"/>
</dbReference>
<evidence type="ECO:0000313" key="4">
    <source>
        <dbReference type="EMBL" id="TXF12567.1"/>
    </source>
</evidence>
<organism evidence="4 5">
    <name type="scientific">Pelomicrobium methylotrophicum</name>
    <dbReference type="NCBI Taxonomy" id="2602750"/>
    <lineage>
        <taxon>Bacteria</taxon>
        <taxon>Pseudomonadati</taxon>
        <taxon>Pseudomonadota</taxon>
        <taxon>Hydrogenophilia</taxon>
        <taxon>Hydrogenophilia incertae sedis</taxon>
        <taxon>Pelomicrobium</taxon>
    </lineage>
</organism>
<dbReference type="SMART" id="SM00849">
    <property type="entry name" value="Lactamase_B"/>
    <property type="match status" value="1"/>
</dbReference>
<feature type="domain" description="Metallo-beta-lactamase" evidence="3">
    <location>
        <begin position="51"/>
        <end position="233"/>
    </location>
</feature>
<dbReference type="PANTHER" id="PTHR42951:SF4">
    <property type="entry name" value="ACYL-COENZYME A THIOESTERASE MBLAC2"/>
    <property type="match status" value="1"/>
</dbReference>
<protein>
    <submittedName>
        <fullName evidence="4">Quinoprotein relay system zinc metallohydrolase 2</fullName>
    </submittedName>
</protein>